<evidence type="ECO:0000313" key="3">
    <source>
        <dbReference type="Proteomes" id="UP000254425"/>
    </source>
</evidence>
<proteinExistence type="predicted"/>
<organism evidence="2 3">
    <name type="scientific">Streptomyces armeniacus</name>
    <dbReference type="NCBI Taxonomy" id="83291"/>
    <lineage>
        <taxon>Bacteria</taxon>
        <taxon>Bacillati</taxon>
        <taxon>Actinomycetota</taxon>
        <taxon>Actinomycetes</taxon>
        <taxon>Kitasatosporales</taxon>
        <taxon>Streptomycetaceae</taxon>
        <taxon>Streptomyces</taxon>
    </lineage>
</organism>
<feature type="transmembrane region" description="Helical" evidence="1">
    <location>
        <begin position="128"/>
        <end position="153"/>
    </location>
</feature>
<accession>A0A345Y148</accession>
<protein>
    <submittedName>
        <fullName evidence="2">Uncharacterized protein</fullName>
    </submittedName>
</protein>
<keyword evidence="3" id="KW-1185">Reference proteome</keyword>
<dbReference type="EMBL" id="CP031320">
    <property type="protein sequence ID" value="AXK37614.1"/>
    <property type="molecule type" value="Genomic_DNA"/>
</dbReference>
<dbReference type="AlphaFoldDB" id="A0A345Y148"/>
<dbReference type="KEGG" id="sarm:DVA86_24575"/>
<sequence>MVREFTPPPKPRPAPSEEQLAEGQLAVGVIDDAIEDGPGCDVQGPDMLIISADAPGHGILHRRVPCPLSMPGSGRNLVGQTITFRHTTLDPHFVNDVLVVRWPDEVKRALEPFRPTGPGALRARAWRFLAGCSGVIAVGGILLTMVMLIGVIFTGGELFADLPAWFHPGIALMASVGAAVLGLFAFSICESHGWRVLSEGQQ</sequence>
<keyword evidence="1" id="KW-0472">Membrane</keyword>
<reference evidence="2 3" key="1">
    <citation type="submission" date="2018-07" db="EMBL/GenBank/DDBJ databases">
        <title>Draft genome of the type strain Streptomyces armeniacus ATCC 15676.</title>
        <authorList>
            <person name="Labana P."/>
            <person name="Gosse J.T."/>
            <person name="Boddy C.N."/>
        </authorList>
    </citation>
    <scope>NUCLEOTIDE SEQUENCE [LARGE SCALE GENOMIC DNA]</scope>
    <source>
        <strain evidence="2 3">ATCC 15676</strain>
    </source>
</reference>
<keyword evidence="1" id="KW-1133">Transmembrane helix</keyword>
<name>A0A345Y148_9ACTN</name>
<dbReference type="Proteomes" id="UP000254425">
    <property type="component" value="Chromosome"/>
</dbReference>
<feature type="transmembrane region" description="Helical" evidence="1">
    <location>
        <begin position="165"/>
        <end position="186"/>
    </location>
</feature>
<evidence type="ECO:0000256" key="1">
    <source>
        <dbReference type="SAM" id="Phobius"/>
    </source>
</evidence>
<keyword evidence="1" id="KW-0812">Transmembrane</keyword>
<evidence type="ECO:0000313" key="2">
    <source>
        <dbReference type="EMBL" id="AXK37614.1"/>
    </source>
</evidence>
<gene>
    <name evidence="2" type="ORF">DVA86_24575</name>
</gene>